<gene>
    <name evidence="1" type="ORF">A2227_05865</name>
</gene>
<comment type="caution">
    <text evidence="1">The sequence shown here is derived from an EMBL/GenBank/DDBJ whole genome shotgun (WGS) entry which is preliminary data.</text>
</comment>
<name>A0A1F5SN21_9BACT</name>
<sequence length="67" mass="7744">MGEDNKMESLKGNCCFCGRPIDNKNDQACEECQEKCEKKKHGNGRHIIQFMFGCFCTRCGKSWLDDF</sequence>
<protein>
    <submittedName>
        <fullName evidence="1">Uncharacterized protein</fullName>
    </submittedName>
</protein>
<proteinExistence type="predicted"/>
<accession>A0A1F5SN21</accession>
<reference evidence="1 2" key="1">
    <citation type="journal article" date="2016" name="Nat. Commun.">
        <title>Thousands of microbial genomes shed light on interconnected biogeochemical processes in an aquifer system.</title>
        <authorList>
            <person name="Anantharaman K."/>
            <person name="Brown C.T."/>
            <person name="Hug L.A."/>
            <person name="Sharon I."/>
            <person name="Castelle C.J."/>
            <person name="Probst A.J."/>
            <person name="Thomas B.C."/>
            <person name="Singh A."/>
            <person name="Wilkins M.J."/>
            <person name="Karaoz U."/>
            <person name="Brodie E.L."/>
            <person name="Williams K.H."/>
            <person name="Hubbard S.S."/>
            <person name="Banfield J.F."/>
        </authorList>
    </citation>
    <scope>NUCLEOTIDE SEQUENCE [LARGE SCALE GENOMIC DNA]</scope>
</reference>
<evidence type="ECO:0000313" key="2">
    <source>
        <dbReference type="Proteomes" id="UP000178367"/>
    </source>
</evidence>
<evidence type="ECO:0000313" key="1">
    <source>
        <dbReference type="EMBL" id="OGF28084.1"/>
    </source>
</evidence>
<organism evidence="1 2">
    <name type="scientific">Candidatus Falkowbacteria bacterium RIFOXYA2_FULL_47_19</name>
    <dbReference type="NCBI Taxonomy" id="1797994"/>
    <lineage>
        <taxon>Bacteria</taxon>
        <taxon>Candidatus Falkowiibacteriota</taxon>
    </lineage>
</organism>
<dbReference type="Proteomes" id="UP000178367">
    <property type="component" value="Unassembled WGS sequence"/>
</dbReference>
<dbReference type="AlphaFoldDB" id="A0A1F5SN21"/>
<dbReference type="EMBL" id="MFGB01000004">
    <property type="protein sequence ID" value="OGF28084.1"/>
    <property type="molecule type" value="Genomic_DNA"/>
</dbReference>